<accession>A0AAE1PIP7</accession>
<evidence type="ECO:0000313" key="3">
    <source>
        <dbReference type="Proteomes" id="UP001292094"/>
    </source>
</evidence>
<name>A0AAE1PIP7_9EUCA</name>
<evidence type="ECO:0000313" key="2">
    <source>
        <dbReference type="EMBL" id="KAK4308396.1"/>
    </source>
</evidence>
<reference evidence="2" key="1">
    <citation type="submission" date="2023-11" db="EMBL/GenBank/DDBJ databases">
        <title>Genome assemblies of two species of porcelain crab, Petrolisthes cinctipes and Petrolisthes manimaculis (Anomura: Porcellanidae).</title>
        <authorList>
            <person name="Angst P."/>
        </authorList>
    </citation>
    <scope>NUCLEOTIDE SEQUENCE</scope>
    <source>
        <strain evidence="2">PB745_02</strain>
        <tissue evidence="2">Gill</tissue>
    </source>
</reference>
<sequence>MNIISSIPHLTSSHLALHLLSPRPSPPLTSPFTSSHLALHLLSPRPSPPLTSPFTSSHLAPPFTPPPRSNVALPASNSRGLALEDHQQVKGRREGGREEGKRGIKALRNKPLRPQPYHIIL</sequence>
<proteinExistence type="predicted"/>
<feature type="compositionally biased region" description="Basic and acidic residues" evidence="1">
    <location>
        <begin position="82"/>
        <end position="102"/>
    </location>
</feature>
<dbReference type="AlphaFoldDB" id="A0AAE1PIP7"/>
<feature type="region of interest" description="Disordered" evidence="1">
    <location>
        <begin position="40"/>
        <end position="111"/>
    </location>
</feature>
<gene>
    <name evidence="2" type="ORF">Pmani_019903</name>
</gene>
<organism evidence="2 3">
    <name type="scientific">Petrolisthes manimaculis</name>
    <dbReference type="NCBI Taxonomy" id="1843537"/>
    <lineage>
        <taxon>Eukaryota</taxon>
        <taxon>Metazoa</taxon>
        <taxon>Ecdysozoa</taxon>
        <taxon>Arthropoda</taxon>
        <taxon>Crustacea</taxon>
        <taxon>Multicrustacea</taxon>
        <taxon>Malacostraca</taxon>
        <taxon>Eumalacostraca</taxon>
        <taxon>Eucarida</taxon>
        <taxon>Decapoda</taxon>
        <taxon>Pleocyemata</taxon>
        <taxon>Anomura</taxon>
        <taxon>Galatheoidea</taxon>
        <taxon>Porcellanidae</taxon>
        <taxon>Petrolisthes</taxon>
    </lineage>
</organism>
<dbReference type="Proteomes" id="UP001292094">
    <property type="component" value="Unassembled WGS sequence"/>
</dbReference>
<comment type="caution">
    <text evidence="2">The sequence shown here is derived from an EMBL/GenBank/DDBJ whole genome shotgun (WGS) entry which is preliminary data.</text>
</comment>
<protein>
    <submittedName>
        <fullName evidence="2">Uncharacterized protein</fullName>
    </submittedName>
</protein>
<keyword evidence="3" id="KW-1185">Reference proteome</keyword>
<dbReference type="EMBL" id="JAWZYT010001901">
    <property type="protein sequence ID" value="KAK4308396.1"/>
    <property type="molecule type" value="Genomic_DNA"/>
</dbReference>
<evidence type="ECO:0000256" key="1">
    <source>
        <dbReference type="SAM" id="MobiDB-lite"/>
    </source>
</evidence>